<keyword evidence="5 8" id="KW-0808">Transferase</keyword>
<keyword evidence="6 8" id="KW-0057">Aromatic amino acid biosynthesis</keyword>
<dbReference type="Proteomes" id="UP000286561">
    <property type="component" value="Unassembled WGS sequence"/>
</dbReference>
<evidence type="ECO:0000259" key="9">
    <source>
        <dbReference type="Pfam" id="PF00793"/>
    </source>
</evidence>
<dbReference type="SUPFAM" id="SSF51569">
    <property type="entry name" value="Aldolase"/>
    <property type="match status" value="1"/>
</dbReference>
<reference evidence="15 16" key="1">
    <citation type="submission" date="2015-09" db="EMBL/GenBank/DDBJ databases">
        <authorList>
            <consortium name="Pathogen Informatics"/>
        </authorList>
    </citation>
    <scope>NUCLEOTIDE SEQUENCE [LARGE SCALE GENOMIC DNA]</scope>
    <source>
        <strain evidence="11 16">2789STDY5834835</strain>
        <strain evidence="10 15">2789STDY5834966</strain>
    </source>
</reference>
<evidence type="ECO:0000256" key="1">
    <source>
        <dbReference type="ARBA" id="ARBA00003726"/>
    </source>
</evidence>
<dbReference type="OrthoDB" id="9807331at2"/>
<evidence type="ECO:0000313" key="17">
    <source>
        <dbReference type="Proteomes" id="UP000283497"/>
    </source>
</evidence>
<dbReference type="EMBL" id="QSID01000008">
    <property type="protein sequence ID" value="RHC64786.1"/>
    <property type="molecule type" value="Genomic_DNA"/>
</dbReference>
<evidence type="ECO:0000313" key="16">
    <source>
        <dbReference type="Proteomes" id="UP000095679"/>
    </source>
</evidence>
<evidence type="ECO:0000313" key="11">
    <source>
        <dbReference type="EMBL" id="CUP09744.1"/>
    </source>
</evidence>
<dbReference type="EMBL" id="CYZL01000041">
    <property type="protein sequence ID" value="CUP09744.1"/>
    <property type="molecule type" value="Genomic_DNA"/>
</dbReference>
<dbReference type="PANTHER" id="PTHR21225:SF12">
    <property type="entry name" value="PHOSPHO-2-DEHYDRO-3-DEOXYHEPTONATE ALDOLASE, TYROSINE-INHIBITED"/>
    <property type="match status" value="1"/>
</dbReference>
<evidence type="ECO:0000256" key="4">
    <source>
        <dbReference type="ARBA" id="ARBA00022605"/>
    </source>
</evidence>
<dbReference type="EMBL" id="QRNJ01000023">
    <property type="protein sequence ID" value="RHK39660.1"/>
    <property type="molecule type" value="Genomic_DNA"/>
</dbReference>
<evidence type="ECO:0000256" key="2">
    <source>
        <dbReference type="ARBA" id="ARBA00004688"/>
    </source>
</evidence>
<reference evidence="17 18" key="2">
    <citation type="submission" date="2018-08" db="EMBL/GenBank/DDBJ databases">
        <title>A genome reference for cultivated species of the human gut microbiota.</title>
        <authorList>
            <person name="Zou Y."/>
            <person name="Xue W."/>
            <person name="Luo G."/>
        </authorList>
    </citation>
    <scope>NUCLEOTIDE SEQUENCE [LARGE SCALE GENOMIC DNA]</scope>
    <source>
        <strain evidence="14 17">AF45-14BH</strain>
        <strain evidence="13 18">AM34-3LB</strain>
        <strain evidence="12 19">AM48-23BH</strain>
    </source>
</reference>
<gene>
    <name evidence="11" type="primary">aroG</name>
    <name evidence="14" type="ORF">DW068_07175</name>
    <name evidence="13" type="ORF">DW833_07825</name>
    <name evidence="12" type="ORF">DW972_04460</name>
    <name evidence="11" type="ORF">ERS852450_03065</name>
    <name evidence="10" type="ORF">ERS852578_00402</name>
</gene>
<organism evidence="11 16">
    <name type="scientific">Anaerobutyricum hallii</name>
    <dbReference type="NCBI Taxonomy" id="39488"/>
    <lineage>
        <taxon>Bacteria</taxon>
        <taxon>Bacillati</taxon>
        <taxon>Bacillota</taxon>
        <taxon>Clostridia</taxon>
        <taxon>Lachnospirales</taxon>
        <taxon>Lachnospiraceae</taxon>
        <taxon>Anaerobutyricum</taxon>
    </lineage>
</organism>
<comment type="function">
    <text evidence="1 8">Stereospecific condensation of phosphoenolpyruvate (PEP) and D-erythrose-4-phosphate (E4P) giving rise to 3-deoxy-D-arabino-heptulosonate-7-phosphate (DAHP).</text>
</comment>
<dbReference type="NCBIfam" id="TIGR00034">
    <property type="entry name" value="aroFGH"/>
    <property type="match status" value="1"/>
</dbReference>
<dbReference type="Pfam" id="PF00793">
    <property type="entry name" value="DAHP_synth_1"/>
    <property type="match status" value="1"/>
</dbReference>
<protein>
    <recommendedName>
        <fullName evidence="8">Phospho-2-dehydro-3-deoxyheptonate aldolase</fullName>
        <ecNumber evidence="8">2.5.1.54</ecNumber>
    </recommendedName>
</protein>
<evidence type="ECO:0000313" key="13">
    <source>
        <dbReference type="EMBL" id="RHC64786.1"/>
    </source>
</evidence>
<evidence type="ECO:0000313" key="10">
    <source>
        <dbReference type="EMBL" id="CUM81285.1"/>
    </source>
</evidence>
<proteinExistence type="inferred from homology"/>
<comment type="pathway">
    <text evidence="2 8">Metabolic intermediate biosynthesis; chorismate biosynthesis; chorismate from D-erythrose 4-phosphate and phosphoenolpyruvate: step 1/7.</text>
</comment>
<dbReference type="GO" id="GO:0008652">
    <property type="term" value="P:amino acid biosynthetic process"/>
    <property type="evidence" value="ECO:0007669"/>
    <property type="project" value="UniProtKB-KW"/>
</dbReference>
<dbReference type="RefSeq" id="WP_005344482.1">
    <property type="nucleotide sequence ID" value="NZ_BLYK01000083.1"/>
</dbReference>
<dbReference type="PANTHER" id="PTHR21225">
    <property type="entry name" value="PHOSPHO-2-DEHYDRO-3-DEOXYHEPTONATE ALDOLASE DAHP SYNTHETASE"/>
    <property type="match status" value="1"/>
</dbReference>
<dbReference type="GO" id="GO:0005737">
    <property type="term" value="C:cytoplasm"/>
    <property type="evidence" value="ECO:0007669"/>
    <property type="project" value="TreeGrafter"/>
</dbReference>
<dbReference type="Proteomes" id="UP000283497">
    <property type="component" value="Unassembled WGS sequence"/>
</dbReference>
<dbReference type="InterPro" id="IPR013785">
    <property type="entry name" value="Aldolase_TIM"/>
</dbReference>
<comment type="similarity">
    <text evidence="3 8">Belongs to the class-I DAHP synthase family.</text>
</comment>
<evidence type="ECO:0000256" key="3">
    <source>
        <dbReference type="ARBA" id="ARBA00007985"/>
    </source>
</evidence>
<dbReference type="Proteomes" id="UP000284621">
    <property type="component" value="Unassembled WGS sequence"/>
</dbReference>
<dbReference type="UniPathway" id="UPA00053">
    <property type="reaction ID" value="UER00084"/>
</dbReference>
<dbReference type="GO" id="GO:0009423">
    <property type="term" value="P:chorismate biosynthetic process"/>
    <property type="evidence" value="ECO:0007669"/>
    <property type="project" value="UniProtKB-UniPathway"/>
</dbReference>
<dbReference type="EMBL" id="CYYC01000003">
    <property type="protein sequence ID" value="CUM81285.1"/>
    <property type="molecule type" value="Genomic_DNA"/>
</dbReference>
<dbReference type="Proteomes" id="UP000095390">
    <property type="component" value="Unassembled WGS sequence"/>
</dbReference>
<evidence type="ECO:0000313" key="19">
    <source>
        <dbReference type="Proteomes" id="UP000286561"/>
    </source>
</evidence>
<dbReference type="GO" id="GO:0009073">
    <property type="term" value="P:aromatic amino acid family biosynthetic process"/>
    <property type="evidence" value="ECO:0007669"/>
    <property type="project" value="UniProtKB-KW"/>
</dbReference>
<dbReference type="PIRSF" id="PIRSF001361">
    <property type="entry name" value="DAHP_synthase"/>
    <property type="match status" value="1"/>
</dbReference>
<dbReference type="InterPro" id="IPR006218">
    <property type="entry name" value="DAHP1/KDSA"/>
</dbReference>
<dbReference type="GO" id="GO:0003849">
    <property type="term" value="F:3-deoxy-7-phosphoheptulonate synthase activity"/>
    <property type="evidence" value="ECO:0007669"/>
    <property type="project" value="UniProtKB-EC"/>
</dbReference>
<dbReference type="Gene3D" id="3.20.20.70">
    <property type="entry name" value="Aldolase class I"/>
    <property type="match status" value="1"/>
</dbReference>
<feature type="domain" description="DAHP synthetase I/KDSA" evidence="9">
    <location>
        <begin position="34"/>
        <end position="335"/>
    </location>
</feature>
<evidence type="ECO:0000313" key="15">
    <source>
        <dbReference type="Proteomes" id="UP000095390"/>
    </source>
</evidence>
<keyword evidence="18" id="KW-1185">Reference proteome</keyword>
<sequence length="344" mass="38945">MDMDMKFFRKLPVPKELKEQFPADERIVKIKQERDPEIRRIFEGKSDKLLLIIGPCSADREDAVLDYLTRLSKVQEKVKDKIMIIPRVYTNKPRTTGGGYKGLVHQPDPEKKPDMLQGIIAVRELHQRAILESGLTCADEMLYPENHRYVSDLLSYVAIGARSVEDQQHRLTASGVGIPVGMKNPTGGDLSVMMNSITAAQGQHVFLYRGWEVQSLGNPYAHALLRGYVDKHGKTYSNYHYEDLNELFELYQESSLKNPGVIIDTNHANSGKHYLEQIRIAKEVMHSCHLSKDIRGLVKGLMIESYIEDGNQPVGGGCYGKSITDPCLGWEKSERLIYEIADLL</sequence>
<comment type="catalytic activity">
    <reaction evidence="7 8">
        <text>D-erythrose 4-phosphate + phosphoenolpyruvate + H2O = 7-phospho-2-dehydro-3-deoxy-D-arabino-heptonate + phosphate</text>
        <dbReference type="Rhea" id="RHEA:14717"/>
        <dbReference type="ChEBI" id="CHEBI:15377"/>
        <dbReference type="ChEBI" id="CHEBI:16897"/>
        <dbReference type="ChEBI" id="CHEBI:43474"/>
        <dbReference type="ChEBI" id="CHEBI:58394"/>
        <dbReference type="ChEBI" id="CHEBI:58702"/>
        <dbReference type="EC" id="2.5.1.54"/>
    </reaction>
</comment>
<dbReference type="GeneID" id="75046965"/>
<evidence type="ECO:0000313" key="14">
    <source>
        <dbReference type="EMBL" id="RHK39660.1"/>
    </source>
</evidence>
<dbReference type="EC" id="2.5.1.54" evidence="8"/>
<evidence type="ECO:0000256" key="6">
    <source>
        <dbReference type="ARBA" id="ARBA00023141"/>
    </source>
</evidence>
<evidence type="ECO:0000256" key="5">
    <source>
        <dbReference type="ARBA" id="ARBA00022679"/>
    </source>
</evidence>
<keyword evidence="4 8" id="KW-0028">Amino-acid biosynthesis</keyword>
<evidence type="ECO:0000313" key="12">
    <source>
        <dbReference type="EMBL" id="RGZ84541.1"/>
    </source>
</evidence>
<dbReference type="EMBL" id="QSEP01000015">
    <property type="protein sequence ID" value="RGZ84541.1"/>
    <property type="molecule type" value="Genomic_DNA"/>
</dbReference>
<dbReference type="Proteomes" id="UP000095679">
    <property type="component" value="Unassembled WGS sequence"/>
</dbReference>
<evidence type="ECO:0000313" key="18">
    <source>
        <dbReference type="Proteomes" id="UP000284621"/>
    </source>
</evidence>
<accession>A0A174KCD9</accession>
<evidence type="ECO:0000256" key="8">
    <source>
        <dbReference type="PIRNR" id="PIRNR001361"/>
    </source>
</evidence>
<evidence type="ECO:0000256" key="7">
    <source>
        <dbReference type="ARBA" id="ARBA00047508"/>
    </source>
</evidence>
<name>A0A174KCD9_9FIRM</name>
<dbReference type="AlphaFoldDB" id="A0A174KCD9"/>
<dbReference type="InterPro" id="IPR006219">
    <property type="entry name" value="DAHP_synth_1"/>
</dbReference>
<dbReference type="NCBIfam" id="NF009395">
    <property type="entry name" value="PRK12755.1"/>
    <property type="match status" value="1"/>
</dbReference>